<dbReference type="PANTHER" id="PTHR45023">
    <property type="match status" value="1"/>
</dbReference>
<accession>A0A0L0VFT8</accession>
<dbReference type="Proteomes" id="UP000054564">
    <property type="component" value="Unassembled WGS sequence"/>
</dbReference>
<name>A0A0L0VFT8_9BASI</name>
<dbReference type="STRING" id="1165861.A0A0L0VFT8"/>
<keyword evidence="4" id="KW-1185">Reference proteome</keyword>
<dbReference type="PANTHER" id="PTHR45023:SF4">
    <property type="entry name" value="GLYCINE-RICH PROTEIN-RELATED"/>
    <property type="match status" value="1"/>
</dbReference>
<feature type="region of interest" description="Disordered" evidence="1">
    <location>
        <begin position="218"/>
        <end position="252"/>
    </location>
</feature>
<evidence type="ECO:0000259" key="2">
    <source>
        <dbReference type="Pfam" id="PF14303"/>
    </source>
</evidence>
<organism evidence="3 4">
    <name type="scientific">Puccinia striiformis f. sp. tritici PST-78</name>
    <dbReference type="NCBI Taxonomy" id="1165861"/>
    <lineage>
        <taxon>Eukaryota</taxon>
        <taxon>Fungi</taxon>
        <taxon>Dikarya</taxon>
        <taxon>Basidiomycota</taxon>
        <taxon>Pucciniomycotina</taxon>
        <taxon>Pucciniomycetes</taxon>
        <taxon>Pucciniales</taxon>
        <taxon>Pucciniaceae</taxon>
        <taxon>Puccinia</taxon>
    </lineage>
</organism>
<dbReference type="AlphaFoldDB" id="A0A0L0VFT8"/>
<reference evidence="4" key="1">
    <citation type="submission" date="2014-03" db="EMBL/GenBank/DDBJ databases">
        <title>The Genome Sequence of Puccinia striiformis f. sp. tritici PST-78.</title>
        <authorList>
            <consortium name="The Broad Institute Genome Sequencing Platform"/>
            <person name="Cuomo C."/>
            <person name="Hulbert S."/>
            <person name="Chen X."/>
            <person name="Walker B."/>
            <person name="Young S.K."/>
            <person name="Zeng Q."/>
            <person name="Gargeya S."/>
            <person name="Fitzgerald M."/>
            <person name="Haas B."/>
            <person name="Abouelleil A."/>
            <person name="Alvarado L."/>
            <person name="Arachchi H.M."/>
            <person name="Berlin A.M."/>
            <person name="Chapman S.B."/>
            <person name="Goldberg J."/>
            <person name="Griggs A."/>
            <person name="Gujja S."/>
            <person name="Hansen M."/>
            <person name="Howarth C."/>
            <person name="Imamovic A."/>
            <person name="Larimer J."/>
            <person name="McCowan C."/>
            <person name="Montmayeur A."/>
            <person name="Murphy C."/>
            <person name="Neiman D."/>
            <person name="Pearson M."/>
            <person name="Priest M."/>
            <person name="Roberts A."/>
            <person name="Saif S."/>
            <person name="Shea T."/>
            <person name="Sisk P."/>
            <person name="Sykes S."/>
            <person name="Wortman J."/>
            <person name="Nusbaum C."/>
            <person name="Birren B."/>
        </authorList>
    </citation>
    <scope>NUCLEOTIDE SEQUENCE [LARGE SCALE GENOMIC DNA]</scope>
    <source>
        <strain evidence="4">race PST-78</strain>
    </source>
</reference>
<protein>
    <recommendedName>
        <fullName evidence="2">No apical meristem-associated C-terminal domain-containing protein</fullName>
    </recommendedName>
</protein>
<proteinExistence type="predicted"/>
<feature type="compositionally biased region" description="Basic and acidic residues" evidence="1">
    <location>
        <begin position="218"/>
        <end position="228"/>
    </location>
</feature>
<evidence type="ECO:0000256" key="1">
    <source>
        <dbReference type="SAM" id="MobiDB-lite"/>
    </source>
</evidence>
<gene>
    <name evidence="3" type="ORF">PSTG_08575</name>
</gene>
<dbReference type="Pfam" id="PF14303">
    <property type="entry name" value="NAM-associated"/>
    <property type="match status" value="1"/>
</dbReference>
<evidence type="ECO:0000313" key="3">
    <source>
        <dbReference type="EMBL" id="KNE98113.1"/>
    </source>
</evidence>
<feature type="compositionally biased region" description="Polar residues" evidence="1">
    <location>
        <begin position="243"/>
        <end position="252"/>
    </location>
</feature>
<sequence>MTRHPPLQSTTRVRSSNLSVLRRSILRNWNTSTQPKSCRKIPSIRCLMFLVLEIHHLLVLPTSPRKRKADPKPDPAPIAKKNWLIEEDKALCTAWLETTQDPIIGNGQKSDTFWERIHKYYADLVEKVNKQKKNVKSFNQIAICSVGSVECCWGHILKFVNKFIGFHSQCEDRLESGQTRDQILSEAKEIFKNQCKMRYNLDHCYVLLKDTPKFQMARDKVNTRETKAKTPKPKKTQTAPNTLSTSANRASSPVTIDIENEEASELLTLGNERMEGQKAAKKKRADNQSMGKIVHMQKELVQISCEQLETMKSALQDASDEAILSKDLDSMSGQKHRYYERKL</sequence>
<comment type="caution">
    <text evidence="3">The sequence shown here is derived from an EMBL/GenBank/DDBJ whole genome shotgun (WGS) entry which is preliminary data.</text>
</comment>
<feature type="domain" description="No apical meristem-associated C-terminal" evidence="2">
    <location>
        <begin position="199"/>
        <end position="341"/>
    </location>
</feature>
<dbReference type="EMBL" id="AJIL01000060">
    <property type="protein sequence ID" value="KNE98113.1"/>
    <property type="molecule type" value="Genomic_DNA"/>
</dbReference>
<dbReference type="InterPro" id="IPR029466">
    <property type="entry name" value="NAM-associated_C"/>
</dbReference>
<dbReference type="OrthoDB" id="2506822at2759"/>
<evidence type="ECO:0000313" key="4">
    <source>
        <dbReference type="Proteomes" id="UP000054564"/>
    </source>
</evidence>